<organism evidence="2 3">
    <name type="scientific">Peltaster fructicola</name>
    <dbReference type="NCBI Taxonomy" id="286661"/>
    <lineage>
        <taxon>Eukaryota</taxon>
        <taxon>Fungi</taxon>
        <taxon>Dikarya</taxon>
        <taxon>Ascomycota</taxon>
        <taxon>Pezizomycotina</taxon>
        <taxon>Dothideomycetes</taxon>
        <taxon>Dothideomycetes incertae sedis</taxon>
        <taxon>Peltaster</taxon>
    </lineage>
</organism>
<protein>
    <submittedName>
        <fullName evidence="2">Uncharacterized protein</fullName>
    </submittedName>
</protein>
<dbReference type="Proteomes" id="UP000503462">
    <property type="component" value="Chromosome 2"/>
</dbReference>
<feature type="region of interest" description="Disordered" evidence="1">
    <location>
        <begin position="1"/>
        <end position="191"/>
    </location>
</feature>
<evidence type="ECO:0000313" key="2">
    <source>
        <dbReference type="EMBL" id="QIW96946.1"/>
    </source>
</evidence>
<name>A0A6H0XQB5_9PEZI</name>
<feature type="compositionally biased region" description="Polar residues" evidence="1">
    <location>
        <begin position="87"/>
        <end position="99"/>
    </location>
</feature>
<reference evidence="2 3" key="1">
    <citation type="journal article" date="2016" name="Sci. Rep.">
        <title>Peltaster fructicola genome reveals evolution from an invasive phytopathogen to an ectophytic parasite.</title>
        <authorList>
            <person name="Xu C."/>
            <person name="Chen H."/>
            <person name="Gleason M.L."/>
            <person name="Xu J.R."/>
            <person name="Liu H."/>
            <person name="Zhang R."/>
            <person name="Sun G."/>
        </authorList>
    </citation>
    <scope>NUCLEOTIDE SEQUENCE [LARGE SCALE GENOMIC DNA]</scope>
    <source>
        <strain evidence="2 3">LNHT1506</strain>
    </source>
</reference>
<gene>
    <name evidence="2" type="ORF">AMS68_002464</name>
</gene>
<proteinExistence type="predicted"/>
<feature type="compositionally biased region" description="Acidic residues" evidence="1">
    <location>
        <begin position="105"/>
        <end position="115"/>
    </location>
</feature>
<evidence type="ECO:0000313" key="3">
    <source>
        <dbReference type="Proteomes" id="UP000503462"/>
    </source>
</evidence>
<keyword evidence="3" id="KW-1185">Reference proteome</keyword>
<accession>A0A6H0XQB5</accession>
<sequence length="239" mass="26163">MPHATDEDGFDGAFTGTDTDNVMSFGEDSFGASWPQDDKDADAQDYEDISDDDLPEEEEATNTLAEDPDEARLIKAFLTPGGVPGSIETNITAEPSATNGHAEPENDDPIEDNDLFGERMSPVEERGPEPQEQTTVKRPTLALPGRSGLVLPTARGPSQQQSNNDLSPVDSPPSLVHESFSPDEDHDDLDDIDDPVIRAQMQLFRVSKMRMQGEDVDWDPVKTQDEAKFWQAVSDMGEG</sequence>
<dbReference type="EMBL" id="CP051140">
    <property type="protein sequence ID" value="QIW96946.1"/>
    <property type="molecule type" value="Genomic_DNA"/>
</dbReference>
<dbReference type="AlphaFoldDB" id="A0A6H0XQB5"/>
<feature type="compositionally biased region" description="Acidic residues" evidence="1">
    <location>
        <begin position="181"/>
        <end position="191"/>
    </location>
</feature>
<feature type="compositionally biased region" description="Acidic residues" evidence="1">
    <location>
        <begin position="43"/>
        <end position="60"/>
    </location>
</feature>
<evidence type="ECO:0000256" key="1">
    <source>
        <dbReference type="SAM" id="MobiDB-lite"/>
    </source>
</evidence>
<feature type="compositionally biased region" description="Polar residues" evidence="1">
    <location>
        <begin position="156"/>
        <end position="166"/>
    </location>
</feature>